<keyword evidence="2" id="KW-1185">Reference proteome</keyword>
<sequence>MSHAFYADAWGRAARRQRNWYMENLMPALLNAKEKQAREIDAMIEQAQELLGIYKEPLDKAVPVPPRVLEPWADDSLMKPIEPEVLNLLYGATEKGAAERYLKARNKKSPDDKYVFRAVTSWDYGWQQKQSRVRARDVNRGRCAILRDTFYRKNNLGPDPRHYSIPAGGEVSICNEYSCDAS</sequence>
<evidence type="ECO:0000313" key="2">
    <source>
        <dbReference type="Proteomes" id="UP001652582"/>
    </source>
</evidence>
<accession>A0A6J1P3U3</accession>
<gene>
    <name evidence="3" type="primary">LOC112055702</name>
</gene>
<dbReference type="KEGG" id="bany:112055702"/>
<dbReference type="InterPro" id="IPR054323">
    <property type="entry name" value="SPMIP1_C"/>
</dbReference>
<evidence type="ECO:0000259" key="1">
    <source>
        <dbReference type="Pfam" id="PF22589"/>
    </source>
</evidence>
<evidence type="ECO:0000313" key="3">
    <source>
        <dbReference type="RefSeq" id="XP_023951656.2"/>
    </source>
</evidence>
<dbReference type="GeneID" id="112055702"/>
<dbReference type="PANTHER" id="PTHR35826:SF1">
    <property type="entry name" value="PROTEIN ATP6V1FNB-LIKE"/>
    <property type="match status" value="1"/>
</dbReference>
<dbReference type="Pfam" id="PF22589">
    <property type="entry name" value="SPMIP1"/>
    <property type="match status" value="1"/>
</dbReference>
<reference evidence="3" key="1">
    <citation type="submission" date="2025-08" db="UniProtKB">
        <authorList>
            <consortium name="RefSeq"/>
        </authorList>
    </citation>
    <scope>IDENTIFICATION</scope>
</reference>
<dbReference type="PANTHER" id="PTHR35826">
    <property type="entry name" value="PROTEIN ATP6V1FNB-LIKE"/>
    <property type="match status" value="1"/>
</dbReference>
<feature type="domain" description="Sperm microtubule inner protein 1 C-terminal" evidence="1">
    <location>
        <begin position="52"/>
        <end position="159"/>
    </location>
</feature>
<dbReference type="OrthoDB" id="410807at2759"/>
<protein>
    <submittedName>
        <fullName evidence="3">Uncharacterized protein LOC112055702</fullName>
    </submittedName>
</protein>
<name>A0A6J1P3U3_BICAN</name>
<dbReference type="RefSeq" id="XP_023951656.2">
    <property type="nucleotide sequence ID" value="XM_024095888.2"/>
</dbReference>
<organism evidence="2 3">
    <name type="scientific">Bicyclus anynana</name>
    <name type="common">Squinting bush brown butterfly</name>
    <dbReference type="NCBI Taxonomy" id="110368"/>
    <lineage>
        <taxon>Eukaryota</taxon>
        <taxon>Metazoa</taxon>
        <taxon>Ecdysozoa</taxon>
        <taxon>Arthropoda</taxon>
        <taxon>Hexapoda</taxon>
        <taxon>Insecta</taxon>
        <taxon>Pterygota</taxon>
        <taxon>Neoptera</taxon>
        <taxon>Endopterygota</taxon>
        <taxon>Lepidoptera</taxon>
        <taxon>Glossata</taxon>
        <taxon>Ditrysia</taxon>
        <taxon>Papilionoidea</taxon>
        <taxon>Nymphalidae</taxon>
        <taxon>Satyrinae</taxon>
        <taxon>Satyrini</taxon>
        <taxon>Mycalesina</taxon>
        <taxon>Bicyclus</taxon>
    </lineage>
</organism>
<dbReference type="AlphaFoldDB" id="A0A6J1P3U3"/>
<proteinExistence type="predicted"/>
<dbReference type="Proteomes" id="UP001652582">
    <property type="component" value="Chromosome 20"/>
</dbReference>